<evidence type="ECO:0000256" key="3">
    <source>
        <dbReference type="ARBA" id="ARBA00023157"/>
    </source>
</evidence>
<dbReference type="GO" id="GO:0016747">
    <property type="term" value="F:acyltransferase activity, transferring groups other than amino-acyl groups"/>
    <property type="evidence" value="ECO:0007669"/>
    <property type="project" value="TreeGrafter"/>
</dbReference>
<dbReference type="PRINTS" id="PR00724">
    <property type="entry name" value="CRBOXYPTASEC"/>
</dbReference>
<dbReference type="PANTHER" id="PTHR11802:SF509">
    <property type="entry name" value="SERINE CARBOXYPEPTIDASE-LIKE 18"/>
    <property type="match status" value="1"/>
</dbReference>
<dbReference type="AlphaFoldDB" id="A0A9R1NHP7"/>
<evidence type="ECO:0000256" key="2">
    <source>
        <dbReference type="ARBA" id="ARBA00022729"/>
    </source>
</evidence>
<dbReference type="FunFam" id="3.40.50.11320:FF:000002">
    <property type="entry name" value="Carboxypeptidase"/>
    <property type="match status" value="1"/>
</dbReference>
<dbReference type="InterPro" id="IPR001563">
    <property type="entry name" value="Peptidase_S10"/>
</dbReference>
<keyword evidence="4" id="KW-0325">Glycoprotein</keyword>
<dbReference type="SUPFAM" id="SSF53474">
    <property type="entry name" value="alpha/beta-Hydrolases"/>
    <property type="match status" value="1"/>
</dbReference>
<dbReference type="EMBL" id="LT934113">
    <property type="protein sequence ID" value="VAH25123.1"/>
    <property type="molecule type" value="Genomic_DNA"/>
</dbReference>
<reference evidence="6 7" key="1">
    <citation type="submission" date="2017-09" db="EMBL/GenBank/DDBJ databases">
        <authorList>
            <consortium name="International Durum Wheat Genome Sequencing Consortium (IDWGSC)"/>
            <person name="Milanesi L."/>
        </authorList>
    </citation>
    <scope>NUCLEOTIDE SEQUENCE [LARGE SCALE GENOMIC DNA]</scope>
    <source>
        <strain evidence="7">cv. Svevo</strain>
    </source>
</reference>
<dbReference type="FunFam" id="3.40.50.12670:FF:000001">
    <property type="entry name" value="Carboxypeptidase"/>
    <property type="match status" value="1"/>
</dbReference>
<dbReference type="Proteomes" id="UP000324705">
    <property type="component" value="Chromosome 2A"/>
</dbReference>
<dbReference type="GO" id="GO:0004185">
    <property type="term" value="F:serine-type carboxypeptidase activity"/>
    <property type="evidence" value="ECO:0007669"/>
    <property type="project" value="InterPro"/>
</dbReference>
<gene>
    <name evidence="6" type="ORF">TRITD_2Av1G010440</name>
</gene>
<keyword evidence="7" id="KW-1185">Reference proteome</keyword>
<evidence type="ECO:0000256" key="4">
    <source>
        <dbReference type="ARBA" id="ARBA00023180"/>
    </source>
</evidence>
<sequence>MDAQLLSRLLFLLLSFIIVSGEAATTLVTSLPGFDGALPFHLETGYVTVDEEHGSELFYYFIESEGDPRRDPVILWLTGGDRCSVLSALLFEMGPLRFVIEPYDGAAGAVPRLRYHPYSWTKAASVIFVDSPVGAGFSFSRDPRGYDVGEVSSSLQLKTFLTKWFTEHPDFLSNHFYVGGDSYAGKIVPNVAQKISEDIEAGLKPTINLKLLEEIYNSQILYKKCNYLSPTPNDKTTHGRILQQETGALKHPPPRPQVDCHGYITYLAYVWANNNITRENLGIKEGSMGEWVRCHEKDLPFTHDIESSIKYHRNITSKGYRALVYSGDHDAVVPFLGTQSWVRSLNFSIIDEWRAWHLDGQSAGFTIAYTNNMTFATVKGGGHTAPSYQPERCLAMLRRWISNEPL</sequence>
<proteinExistence type="inferred from homology"/>
<organism evidence="6 7">
    <name type="scientific">Triticum turgidum subsp. durum</name>
    <name type="common">Durum wheat</name>
    <name type="synonym">Triticum durum</name>
    <dbReference type="NCBI Taxonomy" id="4567"/>
    <lineage>
        <taxon>Eukaryota</taxon>
        <taxon>Viridiplantae</taxon>
        <taxon>Streptophyta</taxon>
        <taxon>Embryophyta</taxon>
        <taxon>Tracheophyta</taxon>
        <taxon>Spermatophyta</taxon>
        <taxon>Magnoliopsida</taxon>
        <taxon>Liliopsida</taxon>
        <taxon>Poales</taxon>
        <taxon>Poaceae</taxon>
        <taxon>BOP clade</taxon>
        <taxon>Pooideae</taxon>
        <taxon>Triticodae</taxon>
        <taxon>Triticeae</taxon>
        <taxon>Triticinae</taxon>
        <taxon>Triticum</taxon>
    </lineage>
</organism>
<evidence type="ECO:0000256" key="1">
    <source>
        <dbReference type="ARBA" id="ARBA00009431"/>
    </source>
</evidence>
<dbReference type="Gramene" id="TRITD2Av1G010440.5">
    <property type="protein sequence ID" value="TRITD2Av1G010440.5"/>
    <property type="gene ID" value="TRITD2Av1G010440"/>
</dbReference>
<name>A0A9R1NHP7_TRITD</name>
<evidence type="ECO:0000256" key="5">
    <source>
        <dbReference type="SAM" id="SignalP"/>
    </source>
</evidence>
<feature type="chain" id="PRO_5040472050" description="Serine carboxypeptidase-like 19" evidence="5">
    <location>
        <begin position="24"/>
        <end position="406"/>
    </location>
</feature>
<keyword evidence="2 5" id="KW-0732">Signal</keyword>
<evidence type="ECO:0000313" key="7">
    <source>
        <dbReference type="Proteomes" id="UP000324705"/>
    </source>
</evidence>
<feature type="signal peptide" evidence="5">
    <location>
        <begin position="1"/>
        <end position="23"/>
    </location>
</feature>
<dbReference type="GO" id="GO:0019748">
    <property type="term" value="P:secondary metabolic process"/>
    <property type="evidence" value="ECO:0007669"/>
    <property type="project" value="TreeGrafter"/>
</dbReference>
<keyword evidence="3" id="KW-1015">Disulfide bond</keyword>
<dbReference type="PANTHER" id="PTHR11802">
    <property type="entry name" value="SERINE PROTEASE FAMILY S10 SERINE CARBOXYPEPTIDASE"/>
    <property type="match status" value="1"/>
</dbReference>
<dbReference type="Gene3D" id="3.40.50.1820">
    <property type="entry name" value="alpha/beta hydrolase"/>
    <property type="match status" value="2"/>
</dbReference>
<protein>
    <recommendedName>
        <fullName evidence="8">Serine carboxypeptidase-like 19</fullName>
    </recommendedName>
</protein>
<dbReference type="FunFam" id="3.40.50.1820:FF:000581">
    <property type="entry name" value="Os11g0431400 protein"/>
    <property type="match status" value="1"/>
</dbReference>
<evidence type="ECO:0008006" key="8">
    <source>
        <dbReference type="Google" id="ProtNLM"/>
    </source>
</evidence>
<comment type="similarity">
    <text evidence="1">Belongs to the peptidase S10 family.</text>
</comment>
<dbReference type="Pfam" id="PF00450">
    <property type="entry name" value="Peptidase_S10"/>
    <property type="match status" value="2"/>
</dbReference>
<accession>A0A9R1NHP7</accession>
<evidence type="ECO:0000313" key="6">
    <source>
        <dbReference type="EMBL" id="VAH25123.1"/>
    </source>
</evidence>
<dbReference type="GO" id="GO:0006508">
    <property type="term" value="P:proteolysis"/>
    <property type="evidence" value="ECO:0007669"/>
    <property type="project" value="InterPro"/>
</dbReference>
<dbReference type="InterPro" id="IPR029058">
    <property type="entry name" value="AB_hydrolase_fold"/>
</dbReference>